<dbReference type="InterPro" id="IPR036412">
    <property type="entry name" value="HAD-like_sf"/>
</dbReference>
<dbReference type="SUPFAM" id="SSF56784">
    <property type="entry name" value="HAD-like"/>
    <property type="match status" value="1"/>
</dbReference>
<reference evidence="1 2" key="1">
    <citation type="journal article" date="2002" name="Genome Res.">
        <title>A complete sequence of the T. tengcongensis genome.</title>
        <authorList>
            <person name="Bao Q."/>
            <person name="Tian Y."/>
            <person name="Li W."/>
            <person name="Xu Z."/>
            <person name="Xuan Z."/>
            <person name="Hu S."/>
            <person name="Dong W."/>
            <person name="Yang J."/>
            <person name="Chen Y."/>
            <person name="Xue Y."/>
            <person name="Xu Y."/>
            <person name="Lai X."/>
            <person name="Huang L."/>
            <person name="Dong X."/>
            <person name="Ma Y."/>
            <person name="Ling L."/>
            <person name="Tan H."/>
            <person name="Chen R."/>
            <person name="Wang J."/>
            <person name="Yu J."/>
            <person name="Yang H."/>
        </authorList>
    </citation>
    <scope>NUCLEOTIDE SEQUENCE [LARGE SCALE GENOMIC DNA]</scope>
    <source>
        <strain evidence="2">DSM 15242 / JCM 11007 / NBRC 100824 / MB4</strain>
    </source>
</reference>
<proteinExistence type="predicted"/>
<organism evidence="1 2">
    <name type="scientific">Caldanaerobacter subterraneus subsp. tengcongensis (strain DSM 15242 / JCM 11007 / NBRC 100824 / MB4)</name>
    <name type="common">Thermoanaerobacter tengcongensis</name>
    <dbReference type="NCBI Taxonomy" id="273068"/>
    <lineage>
        <taxon>Bacteria</taxon>
        <taxon>Bacillati</taxon>
        <taxon>Bacillota</taxon>
        <taxon>Clostridia</taxon>
        <taxon>Thermoanaerobacterales</taxon>
        <taxon>Thermoanaerobacteraceae</taxon>
        <taxon>Caldanaerobacter</taxon>
    </lineage>
</organism>
<dbReference type="Proteomes" id="UP000000555">
    <property type="component" value="Chromosome"/>
</dbReference>
<dbReference type="InterPro" id="IPR023214">
    <property type="entry name" value="HAD_sf"/>
</dbReference>
<dbReference type="STRING" id="273068.TTE0938"/>
<gene>
    <name evidence="1" type="ordered locus">TTE0938</name>
</gene>
<accession>Q8RB84</accession>
<name>Q8RB84_CALS4</name>
<dbReference type="HOGENOM" id="CLU_1851426_0_0_9"/>
<sequence length="138" mass="16258">MVDTFLFDLDGTLLPVDTDKMLDEYFLSLTKKLSSYFDPHFLFKSIYQASMDMINNLDPSKTNKEAFFDSFLKMVNYPQEEIEALFEEFYLNEYKELGKNIMPNEYVKKSLEILKKEGLQNCAGYQSSFSRNCNNRED</sequence>
<dbReference type="Gene3D" id="1.10.150.520">
    <property type="match status" value="1"/>
</dbReference>
<evidence type="ECO:0000313" key="2">
    <source>
        <dbReference type="Proteomes" id="UP000000555"/>
    </source>
</evidence>
<evidence type="ECO:0000313" key="1">
    <source>
        <dbReference type="EMBL" id="AAM24194.1"/>
    </source>
</evidence>
<dbReference type="Gene3D" id="3.40.50.1000">
    <property type="entry name" value="HAD superfamily/HAD-like"/>
    <property type="match status" value="1"/>
</dbReference>
<dbReference type="EMBL" id="AE008691">
    <property type="protein sequence ID" value="AAM24194.1"/>
    <property type="molecule type" value="Genomic_DNA"/>
</dbReference>
<protein>
    <submittedName>
        <fullName evidence="1">Uncharacterized protein</fullName>
    </submittedName>
</protein>
<keyword evidence="2" id="KW-1185">Reference proteome</keyword>
<dbReference type="AlphaFoldDB" id="Q8RB84"/>
<dbReference type="eggNOG" id="COG0637">
    <property type="taxonomic scope" value="Bacteria"/>
</dbReference>
<dbReference type="KEGG" id="tte:TTE0938"/>